<dbReference type="AlphaFoldDB" id="A0A443Q694"/>
<reference evidence="2 3" key="1">
    <citation type="journal article" date="2018" name="Gigascience">
        <title>Genomes of trombidid mites reveal novel predicted allergens and laterally-transferred genes associated with secondary metabolism.</title>
        <authorList>
            <person name="Dong X."/>
            <person name="Chaisiri K."/>
            <person name="Xia D."/>
            <person name="Armstrong S.D."/>
            <person name="Fang Y."/>
            <person name="Donnelly M.J."/>
            <person name="Kadowaki T."/>
            <person name="McGarry J.W."/>
            <person name="Darby A.C."/>
            <person name="Makepeace B.L."/>
        </authorList>
    </citation>
    <scope>NUCLEOTIDE SEQUENCE [LARGE SCALE GENOMIC DNA]</scope>
    <source>
        <strain evidence="2">UoL-WK</strain>
    </source>
</reference>
<dbReference type="EMBL" id="NCKU01020874">
    <property type="protein sequence ID" value="RWR98561.1"/>
    <property type="molecule type" value="Genomic_DNA"/>
</dbReference>
<name>A0A443Q694_9ACAR</name>
<dbReference type="PANTHER" id="PTHR11439">
    <property type="entry name" value="GAG-POL-RELATED RETROTRANSPOSON"/>
    <property type="match status" value="1"/>
</dbReference>
<comment type="caution">
    <text evidence="2">The sequence shown here is derived from an EMBL/GenBank/DDBJ whole genome shotgun (WGS) entry which is preliminary data.</text>
</comment>
<dbReference type="InterPro" id="IPR013103">
    <property type="entry name" value="RVT_2"/>
</dbReference>
<dbReference type="GO" id="GO:0071897">
    <property type="term" value="P:DNA biosynthetic process"/>
    <property type="evidence" value="ECO:0007669"/>
    <property type="project" value="UniProtKB-ARBA"/>
</dbReference>
<dbReference type="PANTHER" id="PTHR11439:SF483">
    <property type="entry name" value="PEPTIDE SYNTHASE GLIP-LIKE, PUTATIVE (AFU_ORTHOLOGUE AFUA_3G12920)-RELATED"/>
    <property type="match status" value="1"/>
</dbReference>
<evidence type="ECO:0000313" key="2">
    <source>
        <dbReference type="EMBL" id="RWR98561.1"/>
    </source>
</evidence>
<sequence>WVFKLKRDSKGNIVRYKARLVAKGYSQVKGIDFDETFSPVARYNSIRTILAIAASMNLEIHQMDVNTAFLYGELNEELYMEQPEGYIREDTNHLVCRLKKSIYGLKQAPRSWNKKLHKFLEKMEFEQNPCDWCIYTKKTEEEFIMVLVYVDDILIASKNIASIQHLKTNLCENFSMKDLDEVKHILGIESTELCLEVLKRFNMLDCKPVSTPLDYSSKLVKENSEGECSNFDKYPYREIIGCLMYAMTATRPDICAAVGVLSRYLNNYDQTHWTAAKRVLRYLNGTRNYYLYLGGNSKIEMKCYVDADWAGDINDRKSTTGFVILVGTSLVSWNSRKQSTVALSTTEANYLQLPPLKQFKKFYGFVHFSTGF</sequence>
<proteinExistence type="predicted"/>
<dbReference type="SUPFAM" id="SSF56672">
    <property type="entry name" value="DNA/RNA polymerases"/>
    <property type="match status" value="1"/>
</dbReference>
<keyword evidence="3" id="KW-1185">Reference proteome</keyword>
<feature type="non-terminal residue" evidence="2">
    <location>
        <position position="372"/>
    </location>
</feature>
<feature type="non-terminal residue" evidence="2">
    <location>
        <position position="1"/>
    </location>
</feature>
<accession>A0A443Q694</accession>
<dbReference type="OrthoDB" id="6516797at2759"/>
<dbReference type="Proteomes" id="UP000285301">
    <property type="component" value="Unassembled WGS sequence"/>
</dbReference>
<protein>
    <recommendedName>
        <fullName evidence="1">Reverse transcriptase Ty1/copia-type domain-containing protein</fullName>
    </recommendedName>
</protein>
<organism evidence="2 3">
    <name type="scientific">Dinothrombium tinctorium</name>
    <dbReference type="NCBI Taxonomy" id="1965070"/>
    <lineage>
        <taxon>Eukaryota</taxon>
        <taxon>Metazoa</taxon>
        <taxon>Ecdysozoa</taxon>
        <taxon>Arthropoda</taxon>
        <taxon>Chelicerata</taxon>
        <taxon>Arachnida</taxon>
        <taxon>Acari</taxon>
        <taxon>Acariformes</taxon>
        <taxon>Trombidiformes</taxon>
        <taxon>Prostigmata</taxon>
        <taxon>Anystina</taxon>
        <taxon>Parasitengona</taxon>
        <taxon>Trombidioidea</taxon>
        <taxon>Trombidiidae</taxon>
        <taxon>Dinothrombium</taxon>
    </lineage>
</organism>
<evidence type="ECO:0000259" key="1">
    <source>
        <dbReference type="Pfam" id="PF07727"/>
    </source>
</evidence>
<dbReference type="InterPro" id="IPR043128">
    <property type="entry name" value="Rev_trsase/Diguanyl_cyclase"/>
</dbReference>
<evidence type="ECO:0000313" key="3">
    <source>
        <dbReference type="Proteomes" id="UP000285301"/>
    </source>
</evidence>
<feature type="domain" description="Reverse transcriptase Ty1/copia-type" evidence="1">
    <location>
        <begin position="1"/>
        <end position="213"/>
    </location>
</feature>
<dbReference type="Gene3D" id="3.30.70.270">
    <property type="match status" value="1"/>
</dbReference>
<dbReference type="Pfam" id="PF07727">
    <property type="entry name" value="RVT_2"/>
    <property type="match status" value="1"/>
</dbReference>
<gene>
    <name evidence="2" type="ORF">B4U79_05827</name>
</gene>
<dbReference type="CDD" id="cd09272">
    <property type="entry name" value="RNase_HI_RT_Ty1"/>
    <property type="match status" value="1"/>
</dbReference>
<dbReference type="InterPro" id="IPR043502">
    <property type="entry name" value="DNA/RNA_pol_sf"/>
</dbReference>
<dbReference type="STRING" id="1965070.A0A443Q694"/>